<comment type="subcellular location">
    <subcellularLocation>
        <location evidence="1">Nucleus</location>
    </subcellularLocation>
</comment>
<dbReference type="EMBL" id="CP133619">
    <property type="protein sequence ID" value="WMV42202.1"/>
    <property type="molecule type" value="Genomic_DNA"/>
</dbReference>
<organism evidence="10 11">
    <name type="scientific">Solanum verrucosum</name>
    <dbReference type="NCBI Taxonomy" id="315347"/>
    <lineage>
        <taxon>Eukaryota</taxon>
        <taxon>Viridiplantae</taxon>
        <taxon>Streptophyta</taxon>
        <taxon>Embryophyta</taxon>
        <taxon>Tracheophyta</taxon>
        <taxon>Spermatophyta</taxon>
        <taxon>Magnoliopsida</taxon>
        <taxon>eudicotyledons</taxon>
        <taxon>Gunneridae</taxon>
        <taxon>Pentapetalae</taxon>
        <taxon>asterids</taxon>
        <taxon>lamiids</taxon>
        <taxon>Solanales</taxon>
        <taxon>Solanaceae</taxon>
        <taxon>Solanoideae</taxon>
        <taxon>Solaneae</taxon>
        <taxon>Solanum</taxon>
    </lineage>
</organism>
<dbReference type="Pfam" id="PF13923">
    <property type="entry name" value="zf-C3HC4_2"/>
    <property type="match status" value="1"/>
</dbReference>
<dbReference type="GO" id="GO:0061630">
    <property type="term" value="F:ubiquitin protein ligase activity"/>
    <property type="evidence" value="ECO:0007669"/>
    <property type="project" value="InterPro"/>
</dbReference>
<evidence type="ECO:0000256" key="7">
    <source>
        <dbReference type="SAM" id="MobiDB-lite"/>
    </source>
</evidence>
<dbReference type="SMART" id="SM01180">
    <property type="entry name" value="DWNN"/>
    <property type="match status" value="1"/>
</dbReference>
<evidence type="ECO:0000313" key="11">
    <source>
        <dbReference type="Proteomes" id="UP001234989"/>
    </source>
</evidence>
<dbReference type="CDD" id="cd16620">
    <property type="entry name" value="vRING-HC-C4C4_RBBP6"/>
    <property type="match status" value="1"/>
</dbReference>
<dbReference type="InterPro" id="IPR013083">
    <property type="entry name" value="Znf_RING/FYVE/PHD"/>
</dbReference>
<dbReference type="Gene3D" id="3.30.40.10">
    <property type="entry name" value="Zinc/RING finger domain, C3HC4 (zinc finger)"/>
    <property type="match status" value="1"/>
</dbReference>
<evidence type="ECO:0000256" key="5">
    <source>
        <dbReference type="ARBA" id="ARBA00023242"/>
    </source>
</evidence>
<dbReference type="PROSITE" id="PS00518">
    <property type="entry name" value="ZF_RING_1"/>
    <property type="match status" value="1"/>
</dbReference>
<dbReference type="GO" id="GO:0008270">
    <property type="term" value="F:zinc ion binding"/>
    <property type="evidence" value="ECO:0007669"/>
    <property type="project" value="UniProtKB-KW"/>
</dbReference>
<feature type="compositionally biased region" description="Basic and acidic residues" evidence="7">
    <location>
        <begin position="553"/>
        <end position="585"/>
    </location>
</feature>
<dbReference type="InterPro" id="IPR014891">
    <property type="entry name" value="DWNN_domain"/>
</dbReference>
<keyword evidence="2" id="KW-0479">Metal-binding</keyword>
<proteinExistence type="predicted"/>
<evidence type="ECO:0000259" key="9">
    <source>
        <dbReference type="PROSITE" id="PS51282"/>
    </source>
</evidence>
<dbReference type="SMART" id="SM00184">
    <property type="entry name" value="RING"/>
    <property type="match status" value="1"/>
</dbReference>
<feature type="compositionally biased region" description="Basic and acidic residues" evidence="7">
    <location>
        <begin position="672"/>
        <end position="683"/>
    </location>
</feature>
<protein>
    <submittedName>
        <fullName evidence="10">Uncharacterized protein</fullName>
    </submittedName>
</protein>
<keyword evidence="3 6" id="KW-0863">Zinc-finger</keyword>
<dbReference type="PROSITE" id="PS51282">
    <property type="entry name" value="DWNN"/>
    <property type="match status" value="1"/>
</dbReference>
<dbReference type="GO" id="GO:0006397">
    <property type="term" value="P:mRNA processing"/>
    <property type="evidence" value="ECO:0007669"/>
    <property type="project" value="InterPro"/>
</dbReference>
<dbReference type="AlphaFoldDB" id="A0AAF0UA61"/>
<feature type="compositionally biased region" description="Basic residues" evidence="7">
    <location>
        <begin position="633"/>
        <end position="656"/>
    </location>
</feature>
<dbReference type="Pfam" id="PF08783">
    <property type="entry name" value="DWNN"/>
    <property type="match status" value="1"/>
</dbReference>
<evidence type="ECO:0000256" key="3">
    <source>
        <dbReference type="ARBA" id="ARBA00022771"/>
    </source>
</evidence>
<feature type="compositionally biased region" description="Basic and acidic residues" evidence="7">
    <location>
        <begin position="609"/>
        <end position="621"/>
    </location>
</feature>
<evidence type="ECO:0000256" key="2">
    <source>
        <dbReference type="ARBA" id="ARBA00022723"/>
    </source>
</evidence>
<dbReference type="PROSITE" id="PS50089">
    <property type="entry name" value="ZF_RING_2"/>
    <property type="match status" value="1"/>
</dbReference>
<dbReference type="GO" id="GO:0006511">
    <property type="term" value="P:ubiquitin-dependent protein catabolic process"/>
    <property type="evidence" value="ECO:0007669"/>
    <property type="project" value="TreeGrafter"/>
</dbReference>
<evidence type="ECO:0000313" key="10">
    <source>
        <dbReference type="EMBL" id="WMV42202.1"/>
    </source>
</evidence>
<dbReference type="InterPro" id="IPR001841">
    <property type="entry name" value="Znf_RING"/>
</dbReference>
<feature type="domain" description="DWNN" evidence="9">
    <location>
        <begin position="3"/>
        <end position="77"/>
    </location>
</feature>
<keyword evidence="4" id="KW-0862">Zinc</keyword>
<dbReference type="GO" id="GO:0005634">
    <property type="term" value="C:nucleus"/>
    <property type="evidence" value="ECO:0007669"/>
    <property type="project" value="UniProtKB-SubCell"/>
</dbReference>
<dbReference type="SUPFAM" id="SSF57850">
    <property type="entry name" value="RING/U-box"/>
    <property type="match status" value="1"/>
</dbReference>
<keyword evidence="11" id="KW-1185">Reference proteome</keyword>
<dbReference type="Proteomes" id="UP001234989">
    <property type="component" value="Chromosome 8"/>
</dbReference>
<reference evidence="10" key="1">
    <citation type="submission" date="2023-08" db="EMBL/GenBank/DDBJ databases">
        <title>A de novo genome assembly of Solanum verrucosum Schlechtendal, a Mexican diploid species geographically isolated from the other diploid A-genome species in potato relatives.</title>
        <authorList>
            <person name="Hosaka K."/>
        </authorList>
    </citation>
    <scope>NUCLEOTIDE SEQUENCE</scope>
    <source>
        <tissue evidence="10">Young leaves</tissue>
    </source>
</reference>
<evidence type="ECO:0000259" key="8">
    <source>
        <dbReference type="PROSITE" id="PS50089"/>
    </source>
</evidence>
<feature type="region of interest" description="Disordered" evidence="7">
    <location>
        <begin position="552"/>
        <end position="699"/>
    </location>
</feature>
<evidence type="ECO:0000256" key="4">
    <source>
        <dbReference type="ARBA" id="ARBA00022833"/>
    </source>
</evidence>
<evidence type="ECO:0000256" key="6">
    <source>
        <dbReference type="PROSITE-ProRule" id="PRU00175"/>
    </source>
</evidence>
<name>A0AAF0UA61_SOLVR</name>
<sequence>MSIRFKFRSCLNFDSVDIDGRTSISLGELMLKIARLKKLNIGQDFDLVFSDALSGEVYNDESIQIASGSSVIIRRVPAGTTPSTVKPPIGTMKDLGLKDVDRMNQVDAQVNEFHDFGADFFPLAEGFDQQNYWDFEKEYLSGPRFQYQNLDSRGLYQAIQRGSNHSKIPTKLPELKTPDARTLHKVIHSNFPAFRNNVLPDELKCPLCNIFSKDAVMIPCCQHSFCEKCIRLVLLEKAKCPKCSSSRCRVEDLLPNISLRQTIEHFLATESENALRRHVPDGESGNQVKDICCAVTVAQREPEMPHSPSATGKGSNQVMVVPPVGKKALSRIMQQIDGGRGQYANHWNFPSIHDDPEYFEAESKPLNLLHSHDQDEDSSIKKNTGPWCDTRGGNMNFPPAGIMEDPSCYVYGSPEHVNRVSAPASNPNPMLQTGNLMLTGGFPTYSSPYWNNNTYSTPRPFANMYDNAGNASFNAGMVPPAPAYVPPYMPSMHAGMRLRGEIMRMDGMALPAGNRDDLPLNQYEYMGTQLAEDNRRIQNEKMGSGQYCQAESNFKEHFPKDDREATGKFHKEREPGTNCSEDRFARKTHRKQLNVEKRREKSHHSSSTSRDKVTRHSDRSNDGFPSSSDRRRREIHQHHFRDSRKRHERDSHHKHIPSSALEPTTPVHQMARSKERRGFGHDAKHSRHHARHSTDEVRDNKKTALMKIAEMVIITSEREIIESGECELVTEVAHTSV</sequence>
<evidence type="ECO:0000256" key="1">
    <source>
        <dbReference type="ARBA" id="ARBA00004123"/>
    </source>
</evidence>
<dbReference type="PANTHER" id="PTHR15439:SF11">
    <property type="entry name" value="E3 UBIQUITIN LIGASE PQT3-LIKE ISOFORM X1"/>
    <property type="match status" value="1"/>
</dbReference>
<dbReference type="Gene3D" id="3.10.20.90">
    <property type="entry name" value="Phosphatidylinositol 3-kinase Catalytic Subunit, Chain A, domain 1"/>
    <property type="match status" value="1"/>
</dbReference>
<dbReference type="PANTHER" id="PTHR15439">
    <property type="entry name" value="RETINOBLASTOMA-BINDING PROTEIN 6"/>
    <property type="match status" value="1"/>
</dbReference>
<keyword evidence="5" id="KW-0539">Nucleus</keyword>
<gene>
    <name evidence="10" type="ORF">MTR67_035587</name>
</gene>
<dbReference type="InterPro" id="IPR033489">
    <property type="entry name" value="RBBP6"/>
</dbReference>
<accession>A0AAF0UA61</accession>
<dbReference type="GO" id="GO:0016567">
    <property type="term" value="P:protein ubiquitination"/>
    <property type="evidence" value="ECO:0007669"/>
    <property type="project" value="InterPro"/>
</dbReference>
<feature type="domain" description="RING-type" evidence="8">
    <location>
        <begin position="205"/>
        <end position="244"/>
    </location>
</feature>
<dbReference type="InterPro" id="IPR017907">
    <property type="entry name" value="Znf_RING_CS"/>
</dbReference>